<dbReference type="AlphaFoldDB" id="A0A812SRI8"/>
<evidence type="ECO:0000313" key="2">
    <source>
        <dbReference type="EMBL" id="CAE7493227.1"/>
    </source>
</evidence>
<protein>
    <submittedName>
        <fullName evidence="2">Crnkl1 protein</fullName>
    </submittedName>
</protein>
<accession>A0A812SRI8</accession>
<sequence>MGPLPEYLVGMFQNTSLPQIRPQIGQTCGWPTTVIWALARFAAYLPHLPHLPCSTRLHPAPPRLPCFPTFPTCPKLQRGSREGGGESGCKWGKWGKRGKRGKRGKWQKTDPPEFWARLNDLVSLKHQQGVAGCVEALNGVNFSQAMAVGHDMLLDTPLAEHFLDFYAVAPFSKVVLTTRGAADWVKSRIQFDRTLAAPMHSPCGLTLDEINADVATRLYEAHERLVHCMVPAEKLMEINVFDSPVDVPALMSFLGWPEPQFAPLYPRIGEVEAGSSRYEEEENYLICITGQIRRLELKTKVENLFLPLAAAGYNVLVALVLDPRQEPKYINRPAGEWHEDYQVTDGNFTTLAQAAEMLPKSINLIADPFIPHDYPVDERYVEDLYQTMPWKGRDMARSRGQSHMRQWETLHRCSQLPWGPGKHMMRLRDDDVVMEPFVPPSMLEENTLYVPKCNPCYGVNDKFALAVGRGTAQAYLTLPLQTVRWDFDRLQKQLQGREPHRSPEQVLDTVLNMSGVAVKLLEKDELPILPAKNMRKDNVTYLCYFVGSDAWRDCISQARLERLQAEGFSIEHTHEPNPEFYCESTPQRFLLQP</sequence>
<evidence type="ECO:0000256" key="1">
    <source>
        <dbReference type="SAM" id="MobiDB-lite"/>
    </source>
</evidence>
<name>A0A812SRI8_9DINO</name>
<dbReference type="Pfam" id="PF17784">
    <property type="entry name" value="Sulfotransfer_4"/>
    <property type="match status" value="1"/>
</dbReference>
<feature type="compositionally biased region" description="Basic residues" evidence="1">
    <location>
        <begin position="93"/>
        <end position="106"/>
    </location>
</feature>
<feature type="region of interest" description="Disordered" evidence="1">
    <location>
        <begin position="77"/>
        <end position="109"/>
    </location>
</feature>
<gene>
    <name evidence="2" type="primary">Crnkl1</name>
    <name evidence="2" type="ORF">SNAT2548_LOCUS27635</name>
</gene>
<comment type="caution">
    <text evidence="2">The sequence shown here is derived from an EMBL/GenBank/DDBJ whole genome shotgun (WGS) entry which is preliminary data.</text>
</comment>
<keyword evidence="3" id="KW-1185">Reference proteome</keyword>
<proteinExistence type="predicted"/>
<organism evidence="2 3">
    <name type="scientific">Symbiodinium natans</name>
    <dbReference type="NCBI Taxonomy" id="878477"/>
    <lineage>
        <taxon>Eukaryota</taxon>
        <taxon>Sar</taxon>
        <taxon>Alveolata</taxon>
        <taxon>Dinophyceae</taxon>
        <taxon>Suessiales</taxon>
        <taxon>Symbiodiniaceae</taxon>
        <taxon>Symbiodinium</taxon>
    </lineage>
</organism>
<reference evidence="2" key="1">
    <citation type="submission" date="2021-02" db="EMBL/GenBank/DDBJ databases">
        <authorList>
            <person name="Dougan E. K."/>
            <person name="Rhodes N."/>
            <person name="Thang M."/>
            <person name="Chan C."/>
        </authorList>
    </citation>
    <scope>NUCLEOTIDE SEQUENCE</scope>
</reference>
<dbReference type="Gene3D" id="3.40.50.300">
    <property type="entry name" value="P-loop containing nucleotide triphosphate hydrolases"/>
    <property type="match status" value="1"/>
</dbReference>
<dbReference type="InterPro" id="IPR027417">
    <property type="entry name" value="P-loop_NTPase"/>
</dbReference>
<dbReference type="OrthoDB" id="408152at2759"/>
<dbReference type="InterPro" id="IPR040632">
    <property type="entry name" value="Sulfotransfer_4"/>
</dbReference>
<dbReference type="EMBL" id="CAJNDS010002481">
    <property type="protein sequence ID" value="CAE7493227.1"/>
    <property type="molecule type" value="Genomic_DNA"/>
</dbReference>
<evidence type="ECO:0000313" key="3">
    <source>
        <dbReference type="Proteomes" id="UP000604046"/>
    </source>
</evidence>
<dbReference type="Proteomes" id="UP000604046">
    <property type="component" value="Unassembled WGS sequence"/>
</dbReference>